<gene>
    <name evidence="1" type="ORF">BST97_02540</name>
</gene>
<accession>A0A1W6MHA7</accession>
<proteinExistence type="predicted"/>
<dbReference type="Proteomes" id="UP000193431">
    <property type="component" value="Chromosome"/>
</dbReference>
<reference evidence="1 2" key="1">
    <citation type="submission" date="2016-11" db="EMBL/GenBank/DDBJ databases">
        <title>Trade-off between light-utilization and light-protection in marine flavobacteria.</title>
        <authorList>
            <person name="Kumagai Y."/>
        </authorList>
    </citation>
    <scope>NUCLEOTIDE SEQUENCE [LARGE SCALE GENOMIC DNA]</scope>
    <source>
        <strain evidence="1 2">JCM 13191</strain>
    </source>
</reference>
<sequence length="150" mass="17054">MSEFKKAINTKCLEIVAERLDIIDDNLKNLQHSKQSETKSSAGDKYETGRAMIQNQEELYRRQRHQTQIILDQLLKIDPDKKCKRVEDGALVTLPSGHYYISAGMGKLTVNEKDVFALSLASPLGMALKHRHAGDTFTFNEKEHNILQIV</sequence>
<dbReference type="EMBL" id="CP019344">
    <property type="protein sequence ID" value="ARN76967.1"/>
    <property type="molecule type" value="Genomic_DNA"/>
</dbReference>
<keyword evidence="2" id="KW-1185">Reference proteome</keyword>
<evidence type="ECO:0000313" key="2">
    <source>
        <dbReference type="Proteomes" id="UP000193431"/>
    </source>
</evidence>
<dbReference type="STRING" id="331648.BST97_02540"/>
<keyword evidence="1" id="KW-0251">Elongation factor</keyword>
<evidence type="ECO:0000313" key="1">
    <source>
        <dbReference type="EMBL" id="ARN76967.1"/>
    </source>
</evidence>
<protein>
    <submittedName>
        <fullName evidence="1">Transcription elongation factor</fullName>
    </submittedName>
</protein>
<name>A0A1W6MHA7_9FLAO</name>
<dbReference type="AlphaFoldDB" id="A0A1W6MHA7"/>
<organism evidence="1 2">
    <name type="scientific">Nonlabens spongiae</name>
    <dbReference type="NCBI Taxonomy" id="331648"/>
    <lineage>
        <taxon>Bacteria</taxon>
        <taxon>Pseudomonadati</taxon>
        <taxon>Bacteroidota</taxon>
        <taxon>Flavobacteriia</taxon>
        <taxon>Flavobacteriales</taxon>
        <taxon>Flavobacteriaceae</taxon>
        <taxon>Nonlabens</taxon>
    </lineage>
</organism>
<keyword evidence="1" id="KW-0648">Protein biosynthesis</keyword>
<dbReference type="GO" id="GO:0003746">
    <property type="term" value="F:translation elongation factor activity"/>
    <property type="evidence" value="ECO:0007669"/>
    <property type="project" value="UniProtKB-KW"/>
</dbReference>
<dbReference type="OrthoDB" id="667380at2"/>
<dbReference type="RefSeq" id="WP_085765768.1">
    <property type="nucleotide sequence ID" value="NZ_CP019344.1"/>
</dbReference>